<evidence type="ECO:0000259" key="5">
    <source>
        <dbReference type="Pfam" id="PF00496"/>
    </source>
</evidence>
<dbReference type="Gene3D" id="3.40.190.10">
    <property type="entry name" value="Periplasmic binding protein-like II"/>
    <property type="match status" value="1"/>
</dbReference>
<dbReference type="PANTHER" id="PTHR30290">
    <property type="entry name" value="PERIPLASMIC BINDING COMPONENT OF ABC TRANSPORTER"/>
    <property type="match status" value="1"/>
</dbReference>
<sequence>MRYVGGTAAAGTAFLAGCVGSDSEGDDGTEGENGDDDDGGNEDQGLLSEVEIILSSAGADTVDPHQSAGIPPSSVTTNSYEGLLARGPTGEIEPRLATDWYRVEPGQYRFELREGVQWHEGGELTAEDVQYSIRRIIDDDVDITSDRQGHVIGIEDVEIVDEYTVDLVSDGLNTAIETSTASYLGVVILNKEWVEGNDLETVNTEMNGTGPYKLVDFVEEDYAVFEPFDEYWGDPPEFDEVTYTGVTESATRVNQLLAGEVHLIETLPPADVGRVREESDLSVTSRPSSRVVHGVMDITVEPWDSKEFRQAMNYAVNNEEYIENVMQGFGTVSTQPALPEMFGYNPDLDPYPYDPERAAELVEESGHAGIELEFSFGVGRMLLDTEFVTAVAGYIDDLPNVSCEVNELDLTTFGTLWNDQHDPDEMDFFAVGYGHPSYDASQTFQAIVLDDRVGRFGKVESEEKDEIQSLIDQAANTEDPDDREALLQEANTIAREEAVWLFLHQQESVYGINEAFDWEPRNDELMTTVGSGPAE</sequence>
<dbReference type="Gene3D" id="3.10.105.10">
    <property type="entry name" value="Dipeptide-binding Protein, Domain 3"/>
    <property type="match status" value="1"/>
</dbReference>
<keyword evidence="3" id="KW-0732">Signal</keyword>
<dbReference type="RefSeq" id="WP_338004855.1">
    <property type="nucleotide sequence ID" value="NZ_JAOPKA010000012.1"/>
</dbReference>
<dbReference type="Proteomes" id="UP001321018">
    <property type="component" value="Unassembled WGS sequence"/>
</dbReference>
<dbReference type="GO" id="GO:0015833">
    <property type="term" value="P:peptide transport"/>
    <property type="evidence" value="ECO:0007669"/>
    <property type="project" value="TreeGrafter"/>
</dbReference>
<dbReference type="AlphaFoldDB" id="A0AAP2Z0K0"/>
<organism evidence="6 9">
    <name type="scientific">Natronoglomus mannanivorans</name>
    <dbReference type="NCBI Taxonomy" id="2979990"/>
    <lineage>
        <taxon>Archaea</taxon>
        <taxon>Methanobacteriati</taxon>
        <taxon>Methanobacteriota</taxon>
        <taxon>Stenosarchaea group</taxon>
        <taxon>Halobacteria</taxon>
        <taxon>Halobacteriales</taxon>
        <taxon>Natrialbaceae</taxon>
        <taxon>Natronoglomus</taxon>
    </lineage>
</organism>
<feature type="compositionally biased region" description="Acidic residues" evidence="4">
    <location>
        <begin position="23"/>
        <end position="41"/>
    </location>
</feature>
<accession>A0AAP2Z0K0</accession>
<evidence type="ECO:0000256" key="1">
    <source>
        <dbReference type="ARBA" id="ARBA00005695"/>
    </source>
</evidence>
<evidence type="ECO:0000313" key="8">
    <source>
        <dbReference type="Proteomes" id="UP001320972"/>
    </source>
</evidence>
<feature type="region of interest" description="Disordered" evidence="4">
    <location>
        <begin position="20"/>
        <end position="44"/>
    </location>
</feature>
<feature type="domain" description="Solute-binding protein family 5" evidence="5">
    <location>
        <begin position="91"/>
        <end position="448"/>
    </location>
</feature>
<evidence type="ECO:0000313" key="6">
    <source>
        <dbReference type="EMBL" id="MCU4743037.1"/>
    </source>
</evidence>
<keyword evidence="2" id="KW-0813">Transport</keyword>
<dbReference type="PANTHER" id="PTHR30290:SF9">
    <property type="entry name" value="OLIGOPEPTIDE-BINDING PROTEIN APPA"/>
    <property type="match status" value="1"/>
</dbReference>
<dbReference type="Proteomes" id="UP001320972">
    <property type="component" value="Unassembled WGS sequence"/>
</dbReference>
<reference evidence="6 8" key="1">
    <citation type="submission" date="2022-09" db="EMBL/GenBank/DDBJ databases">
        <title>Enrichment on poylsaccharides allowed isolation of novel metabolic and taxonomic groups of Haloarchaea.</title>
        <authorList>
            <person name="Sorokin D.Y."/>
            <person name="Elcheninov A.G."/>
            <person name="Khizhniak T.V."/>
            <person name="Kolganova T.V."/>
            <person name="Kublanov I.V."/>
        </authorList>
    </citation>
    <scope>NUCLEOTIDE SEQUENCE</scope>
    <source>
        <strain evidence="7 8">AArc-m2/3/4</strain>
        <strain evidence="6">AArc-xg1-1</strain>
    </source>
</reference>
<dbReference type="InterPro" id="IPR039424">
    <property type="entry name" value="SBP_5"/>
</dbReference>
<protein>
    <submittedName>
        <fullName evidence="6">ABC transporter substrate-binding protein</fullName>
    </submittedName>
</protein>
<proteinExistence type="inferred from homology"/>
<keyword evidence="8" id="KW-1185">Reference proteome</keyword>
<dbReference type="GO" id="GO:0042597">
    <property type="term" value="C:periplasmic space"/>
    <property type="evidence" value="ECO:0007669"/>
    <property type="project" value="UniProtKB-ARBA"/>
</dbReference>
<evidence type="ECO:0000256" key="4">
    <source>
        <dbReference type="SAM" id="MobiDB-lite"/>
    </source>
</evidence>
<dbReference type="GO" id="GO:0043190">
    <property type="term" value="C:ATP-binding cassette (ABC) transporter complex"/>
    <property type="evidence" value="ECO:0007669"/>
    <property type="project" value="InterPro"/>
</dbReference>
<dbReference type="InterPro" id="IPR000914">
    <property type="entry name" value="SBP_5_dom"/>
</dbReference>
<gene>
    <name evidence="7" type="ORF">OB955_13915</name>
    <name evidence="6" type="ORF">OB960_16750</name>
</gene>
<dbReference type="PROSITE" id="PS51257">
    <property type="entry name" value="PROKAR_LIPOPROTEIN"/>
    <property type="match status" value="1"/>
</dbReference>
<evidence type="ECO:0000313" key="9">
    <source>
        <dbReference type="Proteomes" id="UP001321018"/>
    </source>
</evidence>
<evidence type="ECO:0000313" key="7">
    <source>
        <dbReference type="EMBL" id="MCU4973830.1"/>
    </source>
</evidence>
<dbReference type="SUPFAM" id="SSF53850">
    <property type="entry name" value="Periplasmic binding protein-like II"/>
    <property type="match status" value="1"/>
</dbReference>
<evidence type="ECO:0000256" key="2">
    <source>
        <dbReference type="ARBA" id="ARBA00022448"/>
    </source>
</evidence>
<dbReference type="Pfam" id="PF00496">
    <property type="entry name" value="SBP_bac_5"/>
    <property type="match status" value="1"/>
</dbReference>
<dbReference type="Gene3D" id="3.90.76.10">
    <property type="entry name" value="Dipeptide-binding Protein, Domain 1"/>
    <property type="match status" value="1"/>
</dbReference>
<dbReference type="EMBL" id="JAOPKA010000012">
    <property type="protein sequence ID" value="MCU4743037.1"/>
    <property type="molecule type" value="Genomic_DNA"/>
</dbReference>
<comment type="caution">
    <text evidence="6">The sequence shown here is derived from an EMBL/GenBank/DDBJ whole genome shotgun (WGS) entry which is preliminary data.</text>
</comment>
<dbReference type="GO" id="GO:1904680">
    <property type="term" value="F:peptide transmembrane transporter activity"/>
    <property type="evidence" value="ECO:0007669"/>
    <property type="project" value="TreeGrafter"/>
</dbReference>
<evidence type="ECO:0000256" key="3">
    <source>
        <dbReference type="ARBA" id="ARBA00022729"/>
    </source>
</evidence>
<dbReference type="PIRSF" id="PIRSF002741">
    <property type="entry name" value="MppA"/>
    <property type="match status" value="1"/>
</dbReference>
<dbReference type="EMBL" id="JAOPKB010000008">
    <property type="protein sequence ID" value="MCU4973830.1"/>
    <property type="molecule type" value="Genomic_DNA"/>
</dbReference>
<comment type="similarity">
    <text evidence="1">Belongs to the bacterial solute-binding protein 5 family.</text>
</comment>
<dbReference type="InterPro" id="IPR030678">
    <property type="entry name" value="Peptide/Ni-bd"/>
</dbReference>
<name>A0AAP2Z0K0_9EURY</name>